<organism evidence="4 5">
    <name type="scientific">Aromia moschata</name>
    <dbReference type="NCBI Taxonomy" id="1265417"/>
    <lineage>
        <taxon>Eukaryota</taxon>
        <taxon>Metazoa</taxon>
        <taxon>Ecdysozoa</taxon>
        <taxon>Arthropoda</taxon>
        <taxon>Hexapoda</taxon>
        <taxon>Insecta</taxon>
        <taxon>Pterygota</taxon>
        <taxon>Neoptera</taxon>
        <taxon>Endopterygota</taxon>
        <taxon>Coleoptera</taxon>
        <taxon>Polyphaga</taxon>
        <taxon>Cucujiformia</taxon>
        <taxon>Chrysomeloidea</taxon>
        <taxon>Cerambycidae</taxon>
        <taxon>Cerambycinae</taxon>
        <taxon>Callichromatini</taxon>
        <taxon>Aromia</taxon>
    </lineage>
</organism>
<protein>
    <recommendedName>
        <fullName evidence="6">Connectin</fullName>
    </recommendedName>
</protein>
<proteinExistence type="predicted"/>
<dbReference type="InterPro" id="IPR001611">
    <property type="entry name" value="Leu-rich_rpt"/>
</dbReference>
<sequence length="284" mass="32410">MNETLLYSDNYISLIFIGRRTIMKLTMIIAILCLGGASAKESVIIGRNKPKNKISKPKNMCTLEPSELNNIRCICTKEKLQGATSAECWIFGPINRDHFIWGLIVKTQPYLSDLNIVASNQGYLKTIPEDFVQNMSLLRNLTVSFAVLERLEKFAFGNSTSIEALKLSRNQIKFLEPYAIANLPSLRELNLEENRLQTIRLFAFFNLPQLTYVQLNNNNITKIEDKAFINLGRVVEMDLSENYICDINNLTFFGLSKLKVIDMSFNKITSLASSVFSELWDIER</sequence>
<evidence type="ECO:0000256" key="3">
    <source>
        <dbReference type="ARBA" id="ARBA00022737"/>
    </source>
</evidence>
<dbReference type="Pfam" id="PF13855">
    <property type="entry name" value="LRR_8"/>
    <property type="match status" value="1"/>
</dbReference>
<name>A0AAV8XS06_9CUCU</name>
<dbReference type="SUPFAM" id="SSF52058">
    <property type="entry name" value="L domain-like"/>
    <property type="match status" value="1"/>
</dbReference>
<dbReference type="Gene3D" id="3.80.10.10">
    <property type="entry name" value="Ribonuclease Inhibitor"/>
    <property type="match status" value="2"/>
</dbReference>
<keyword evidence="2" id="KW-0732">Signal</keyword>
<reference evidence="4" key="1">
    <citation type="journal article" date="2023" name="Insect Mol. Biol.">
        <title>Genome sequencing provides insights into the evolution of gene families encoding plant cell wall-degrading enzymes in longhorned beetles.</title>
        <authorList>
            <person name="Shin N.R."/>
            <person name="Okamura Y."/>
            <person name="Kirsch R."/>
            <person name="Pauchet Y."/>
        </authorList>
    </citation>
    <scope>NUCLEOTIDE SEQUENCE</scope>
    <source>
        <strain evidence="4">AMC_N1</strain>
    </source>
</reference>
<comment type="caution">
    <text evidence="4">The sequence shown here is derived from an EMBL/GenBank/DDBJ whole genome shotgun (WGS) entry which is preliminary data.</text>
</comment>
<keyword evidence="5" id="KW-1185">Reference proteome</keyword>
<dbReference type="InterPro" id="IPR032675">
    <property type="entry name" value="LRR_dom_sf"/>
</dbReference>
<accession>A0AAV8XS06</accession>
<dbReference type="PANTHER" id="PTHR24373:SF275">
    <property type="entry name" value="TIR DOMAIN-CONTAINING PROTEIN"/>
    <property type="match status" value="1"/>
</dbReference>
<dbReference type="SMART" id="SM00369">
    <property type="entry name" value="LRR_TYP"/>
    <property type="match status" value="5"/>
</dbReference>
<dbReference type="PANTHER" id="PTHR24373">
    <property type="entry name" value="SLIT RELATED LEUCINE-RICH REPEAT NEURONAL PROTEIN"/>
    <property type="match status" value="1"/>
</dbReference>
<dbReference type="PROSITE" id="PS51450">
    <property type="entry name" value="LRR"/>
    <property type="match status" value="3"/>
</dbReference>
<dbReference type="Proteomes" id="UP001162162">
    <property type="component" value="Unassembled WGS sequence"/>
</dbReference>
<dbReference type="InterPro" id="IPR050328">
    <property type="entry name" value="Dev_Immune_Receptor"/>
</dbReference>
<evidence type="ECO:0000256" key="2">
    <source>
        <dbReference type="ARBA" id="ARBA00022729"/>
    </source>
</evidence>
<dbReference type="EMBL" id="JAPWTK010000374">
    <property type="protein sequence ID" value="KAJ8941410.1"/>
    <property type="molecule type" value="Genomic_DNA"/>
</dbReference>
<evidence type="ECO:0000313" key="5">
    <source>
        <dbReference type="Proteomes" id="UP001162162"/>
    </source>
</evidence>
<dbReference type="AlphaFoldDB" id="A0AAV8XS06"/>
<keyword evidence="1" id="KW-0433">Leucine-rich repeat</keyword>
<evidence type="ECO:0008006" key="6">
    <source>
        <dbReference type="Google" id="ProtNLM"/>
    </source>
</evidence>
<dbReference type="InterPro" id="IPR003591">
    <property type="entry name" value="Leu-rich_rpt_typical-subtyp"/>
</dbReference>
<evidence type="ECO:0000313" key="4">
    <source>
        <dbReference type="EMBL" id="KAJ8941410.1"/>
    </source>
</evidence>
<evidence type="ECO:0000256" key="1">
    <source>
        <dbReference type="ARBA" id="ARBA00022614"/>
    </source>
</evidence>
<gene>
    <name evidence="4" type="ORF">NQ318_010156</name>
</gene>
<keyword evidence="3" id="KW-0677">Repeat</keyword>